<gene>
    <name evidence="3" type="ORF">F6V30_15790</name>
</gene>
<dbReference type="Proteomes" id="UP000798046">
    <property type="component" value="Unassembled WGS sequence"/>
</dbReference>
<name>A0ABQ6TKF1_9BACT</name>
<proteinExistence type="predicted"/>
<evidence type="ECO:0000256" key="1">
    <source>
        <dbReference type="SAM" id="Phobius"/>
    </source>
</evidence>
<dbReference type="Pfam" id="PF13400">
    <property type="entry name" value="Tad"/>
    <property type="match status" value="1"/>
</dbReference>
<comment type="caution">
    <text evidence="3">The sequence shown here is derived from an EMBL/GenBank/DDBJ whole genome shotgun (WGS) entry which is preliminary data.</text>
</comment>
<evidence type="ECO:0000259" key="2">
    <source>
        <dbReference type="Pfam" id="PF13400"/>
    </source>
</evidence>
<keyword evidence="1" id="KW-1133">Transmembrane helix</keyword>
<evidence type="ECO:0000313" key="3">
    <source>
        <dbReference type="EMBL" id="KAB0668561.1"/>
    </source>
</evidence>
<keyword evidence="1" id="KW-0812">Transmembrane</keyword>
<feature type="transmembrane region" description="Helical" evidence="1">
    <location>
        <begin position="16"/>
        <end position="39"/>
    </location>
</feature>
<dbReference type="InterPro" id="IPR028087">
    <property type="entry name" value="Tad_N"/>
</dbReference>
<dbReference type="RefSeq" id="WP_151158029.1">
    <property type="nucleotide sequence ID" value="NZ_VZRA01000007.1"/>
</dbReference>
<reference evidence="3 4" key="1">
    <citation type="journal article" date="2020" name="Microorganisms">
        <title>Description of Three Novel Members in the Family Geobacteraceae, Oryzomonas japonicum gen. nov., sp. nov., Oryzomonas sagensis sp. nov., and Oryzomonas ruber sp. nov.</title>
        <authorList>
            <person name="Xu Z."/>
            <person name="Masuda Y."/>
            <person name="Hayakawa C."/>
            <person name="Ushijima N."/>
            <person name="Kawano K."/>
            <person name="Shiratori Y."/>
            <person name="Senoo K."/>
            <person name="Itoh H."/>
        </authorList>
    </citation>
    <scope>NUCLEOTIDE SEQUENCE [LARGE SCALE GENOMIC DNA]</scope>
    <source>
        <strain evidence="3 4">Red100</strain>
    </source>
</reference>
<evidence type="ECO:0000313" key="4">
    <source>
        <dbReference type="Proteomes" id="UP000798046"/>
    </source>
</evidence>
<keyword evidence="1" id="KW-0472">Membrane</keyword>
<dbReference type="EMBL" id="VZRA01000007">
    <property type="protein sequence ID" value="KAB0668561.1"/>
    <property type="molecule type" value="Genomic_DNA"/>
</dbReference>
<feature type="domain" description="Putative Flp pilus-assembly TadG-like N-terminal" evidence="2">
    <location>
        <begin position="14"/>
        <end position="60"/>
    </location>
</feature>
<sequence>MDAARRVNRLNNGGSALVLITVSLVVLIVMAGLAIDLAYMYANKAQLQKTADAGALAGAGRLNGTTFTTQTGARKAAVHMGKVNFNLTMSPNIGNDPSGDVVLGYWNPTATPPQFTTTPPAVPPGTPPPGVNAVKVVARRIDSSDNGIIGTSTPFNLFLGGAAGHSTMGAVAAAVAWRPPAARYFFLINQDVCNQAMSAAALYRLYPQNKVSTTNPQKNMAWTSLSGSFPSADSIFRGSYICPVPPPNVDVCYQSIDTSGGTNAATFQGTSLDFYDPNYDAIEKTAAGWTILVPYATPGTDPTTKPATVAGYAKITINNACPTGGNPCNLNGRTNPAPSGPSDPCKGISNGIYISSAICYPCGSIEPGALPSLAQ</sequence>
<accession>A0ABQ6TKF1</accession>
<organism evidence="3 4">
    <name type="scientific">Oryzomonas sagensis</name>
    <dbReference type="NCBI Taxonomy" id="2603857"/>
    <lineage>
        <taxon>Bacteria</taxon>
        <taxon>Pseudomonadati</taxon>
        <taxon>Thermodesulfobacteriota</taxon>
        <taxon>Desulfuromonadia</taxon>
        <taxon>Geobacterales</taxon>
        <taxon>Geobacteraceae</taxon>
        <taxon>Oryzomonas</taxon>
    </lineage>
</organism>
<keyword evidence="4" id="KW-1185">Reference proteome</keyword>
<protein>
    <recommendedName>
        <fullName evidence="2">Putative Flp pilus-assembly TadG-like N-terminal domain-containing protein</fullName>
    </recommendedName>
</protein>